<keyword evidence="1" id="KW-0472">Membrane</keyword>
<keyword evidence="1" id="KW-0812">Transmembrane</keyword>
<keyword evidence="1" id="KW-1133">Transmembrane helix</keyword>
<comment type="caution">
    <text evidence="2">The sequence shown here is derived from an EMBL/GenBank/DDBJ whole genome shotgun (WGS) entry which is preliminary data.</text>
</comment>
<accession>A0A7W7YN89</accession>
<organism evidence="2 3">
    <name type="scientific">Prosthecobacter dejongeii</name>
    <dbReference type="NCBI Taxonomy" id="48465"/>
    <lineage>
        <taxon>Bacteria</taxon>
        <taxon>Pseudomonadati</taxon>
        <taxon>Verrucomicrobiota</taxon>
        <taxon>Verrucomicrobiia</taxon>
        <taxon>Verrucomicrobiales</taxon>
        <taxon>Verrucomicrobiaceae</taxon>
        <taxon>Prosthecobacter</taxon>
    </lineage>
</organism>
<name>A0A7W7YN89_9BACT</name>
<keyword evidence="3" id="KW-1185">Reference proteome</keyword>
<dbReference type="Proteomes" id="UP000534294">
    <property type="component" value="Unassembled WGS sequence"/>
</dbReference>
<dbReference type="EMBL" id="JACHIF010000008">
    <property type="protein sequence ID" value="MBB5039298.1"/>
    <property type="molecule type" value="Genomic_DNA"/>
</dbReference>
<sequence>MNEYLINPQSLVTEMPLLDLERLMQFHASECRIRLYILVLDRDQKLASMASLNPLIARLGTDREICLAIYPLGEPWRARFMVSPLVSKTSSLASLAEMAQDCIDDAQEVTDAEQQLQRFAVRLSTRLFWLEKSLPAMGSEALTSRAAAQLTEVATSVGDDPSSSLFALPFGEGLAAVVVTSLLSLAAVVGLFLALRFWVRFKAARKIHPIWVLPEGEIQPRLGGAFSGGAGAVIQYRPQTPPVT</sequence>
<proteinExistence type="predicted"/>
<evidence type="ECO:0000313" key="2">
    <source>
        <dbReference type="EMBL" id="MBB5039298.1"/>
    </source>
</evidence>
<dbReference type="AlphaFoldDB" id="A0A7W7YN89"/>
<feature type="transmembrane region" description="Helical" evidence="1">
    <location>
        <begin position="173"/>
        <end position="199"/>
    </location>
</feature>
<evidence type="ECO:0000313" key="3">
    <source>
        <dbReference type="Proteomes" id="UP000534294"/>
    </source>
</evidence>
<reference evidence="2 3" key="1">
    <citation type="submission" date="2020-08" db="EMBL/GenBank/DDBJ databases">
        <title>Genomic Encyclopedia of Type Strains, Phase IV (KMG-IV): sequencing the most valuable type-strain genomes for metagenomic binning, comparative biology and taxonomic classification.</title>
        <authorList>
            <person name="Goeker M."/>
        </authorList>
    </citation>
    <scope>NUCLEOTIDE SEQUENCE [LARGE SCALE GENOMIC DNA]</scope>
    <source>
        <strain evidence="2 3">DSM 12251</strain>
    </source>
</reference>
<evidence type="ECO:0000256" key="1">
    <source>
        <dbReference type="SAM" id="Phobius"/>
    </source>
</evidence>
<gene>
    <name evidence="2" type="ORF">HNQ64_003570</name>
</gene>
<protein>
    <submittedName>
        <fullName evidence="2">Uncharacterized protein</fullName>
    </submittedName>
</protein>